<gene>
    <name evidence="1" type="ordered locus">Suden_0201</name>
</gene>
<dbReference type="EMBL" id="CP000153">
    <property type="protein sequence ID" value="ABB43482.1"/>
    <property type="molecule type" value="Genomic_DNA"/>
</dbReference>
<evidence type="ECO:0000313" key="1">
    <source>
        <dbReference type="EMBL" id="ABB43482.1"/>
    </source>
</evidence>
<dbReference type="SUPFAM" id="SSF53756">
    <property type="entry name" value="UDP-Glycosyltransferase/glycogen phosphorylase"/>
    <property type="match status" value="1"/>
</dbReference>
<evidence type="ECO:0000313" key="2">
    <source>
        <dbReference type="Proteomes" id="UP000002714"/>
    </source>
</evidence>
<reference evidence="1 2" key="1">
    <citation type="journal article" date="2008" name="Appl. Environ. Microbiol.">
        <title>Genome of the epsilonproteobacterial chemolithoautotroph Sulfurimonas denitrificans.</title>
        <authorList>
            <person name="Sievert S.M."/>
            <person name="Scott K.M."/>
            <person name="Klotz M.G."/>
            <person name="Chain P.S.G."/>
            <person name="Hauser L.J."/>
            <person name="Hemp J."/>
            <person name="Huegler M."/>
            <person name="Land M."/>
            <person name="Lapidus A."/>
            <person name="Larimer F.W."/>
            <person name="Lucas S."/>
            <person name="Malfatti S.A."/>
            <person name="Meyer F."/>
            <person name="Paulsen I.T."/>
            <person name="Ren Q."/>
            <person name="Simon J."/>
            <person name="Bailey K."/>
            <person name="Diaz E."/>
            <person name="Fitzpatrick K.A."/>
            <person name="Glover B."/>
            <person name="Gwatney N."/>
            <person name="Korajkic A."/>
            <person name="Long A."/>
            <person name="Mobberley J.M."/>
            <person name="Pantry S.N."/>
            <person name="Pazder G."/>
            <person name="Peterson S."/>
            <person name="Quintanilla J.D."/>
            <person name="Sprinkle R."/>
            <person name="Stephens J."/>
            <person name="Thomas P."/>
            <person name="Vaughn R."/>
            <person name="Weber M.J."/>
            <person name="Wooten L.L."/>
        </authorList>
    </citation>
    <scope>NUCLEOTIDE SEQUENCE [LARGE SCALE GENOMIC DNA]</scope>
    <source>
        <strain evidence="2">ATCC 33889 / DSM 1251</strain>
    </source>
</reference>
<dbReference type="eggNOG" id="COG3914">
    <property type="taxonomic scope" value="Bacteria"/>
</dbReference>
<sequence length="704" mass="83125">MKQVSTYYFNPQVALYDALHSENSVDTLFFYDGVFLQEAPLNCINVPIGTFFDYFSKTIHPQIIKLNFDGVGFSDDTKEQIAQSITQAIDSIKKQKEDIVNTFLDTDVCASNLNVMLLVFLQYVRDNEEPNKDIILKLLTITIFFKEHILTIEPIIIELSTSILKHLQRDKNIFNIHLNYALELIQGLPLKEVEAEYFKLLSEHQTILDIIQNFVLIKTIFNQDRFKEYIEKFSLALFDDNFFESSTLEQKKKIFKLYYLSVLKYNRSRDYIAIYKVLYPIFEKAIQRELDELIFYMYTPLLMSWDETAPSQDGLKEFNDKIEKPIENLIKSKLIKKYDLKPNKKKIDNSKKIKVAFLIDRVIPYSIYNVFYSLLESLSKAPTAEYEFIIYNLNFIESGSLDETVQELKELGFKYVDLHKEYVGDEYPFYEIIEKTLKVRDRLIEEKIDMIIGFNSRPEYNFLFTTRTAPKQIYWSHGNNEYDLENIDKKIAHGSIGDRLDFDSFSINMEEDYYNPHVDMNEVKKIKDSYPKDSFILGTIGRLIKIEDDEYLQTVASIMKKNPQTIYLACGSGKQESIKKRIEQLGISDRFFFPGYIDTHVYGHVIDLWLEPFKISNGESLNEYMYKNRPYIALWNEWSEKDKLKESYLYDKYVWPYSIQNYIDVADELINNKELVEFVLEKRKPINEEALKQINKTFLDAIKD</sequence>
<protein>
    <submittedName>
        <fullName evidence="1">Uncharacterized protein</fullName>
    </submittedName>
</protein>
<dbReference type="AlphaFoldDB" id="Q30U49"/>
<name>Q30U49_SULDN</name>
<dbReference type="HOGENOM" id="CLU_391767_0_0_7"/>
<proteinExistence type="predicted"/>
<dbReference type="Gene3D" id="3.40.50.2000">
    <property type="entry name" value="Glycogen Phosphorylase B"/>
    <property type="match status" value="1"/>
</dbReference>
<dbReference type="Proteomes" id="UP000002714">
    <property type="component" value="Chromosome"/>
</dbReference>
<keyword evidence="2" id="KW-1185">Reference proteome</keyword>
<dbReference type="RefSeq" id="WP_011371837.1">
    <property type="nucleotide sequence ID" value="NC_007575.1"/>
</dbReference>
<dbReference type="STRING" id="326298.Suden_0201"/>
<organism evidence="1 2">
    <name type="scientific">Sulfurimonas denitrificans (strain ATCC 33889 / DSM 1251)</name>
    <name type="common">Thiomicrospira denitrificans (strain ATCC 33889 / DSM 1251)</name>
    <dbReference type="NCBI Taxonomy" id="326298"/>
    <lineage>
        <taxon>Bacteria</taxon>
        <taxon>Pseudomonadati</taxon>
        <taxon>Campylobacterota</taxon>
        <taxon>Epsilonproteobacteria</taxon>
        <taxon>Campylobacterales</taxon>
        <taxon>Sulfurimonadaceae</taxon>
        <taxon>Sulfurimonas</taxon>
    </lineage>
</organism>
<dbReference type="KEGG" id="tdn:Suden_0201"/>
<dbReference type="OrthoDB" id="9815673at2"/>
<accession>Q30U49</accession>